<dbReference type="AlphaFoldDB" id="A0A9D4JF41"/>
<organism evidence="2 3">
    <name type="scientific">Dreissena polymorpha</name>
    <name type="common">Zebra mussel</name>
    <name type="synonym">Mytilus polymorpha</name>
    <dbReference type="NCBI Taxonomy" id="45954"/>
    <lineage>
        <taxon>Eukaryota</taxon>
        <taxon>Metazoa</taxon>
        <taxon>Spiralia</taxon>
        <taxon>Lophotrochozoa</taxon>
        <taxon>Mollusca</taxon>
        <taxon>Bivalvia</taxon>
        <taxon>Autobranchia</taxon>
        <taxon>Heteroconchia</taxon>
        <taxon>Euheterodonta</taxon>
        <taxon>Imparidentia</taxon>
        <taxon>Neoheterodontei</taxon>
        <taxon>Myida</taxon>
        <taxon>Dreissenoidea</taxon>
        <taxon>Dreissenidae</taxon>
        <taxon>Dreissena</taxon>
    </lineage>
</organism>
<keyword evidence="3" id="KW-1185">Reference proteome</keyword>
<evidence type="ECO:0000313" key="2">
    <source>
        <dbReference type="EMBL" id="KAH3809525.1"/>
    </source>
</evidence>
<reference evidence="2" key="1">
    <citation type="journal article" date="2019" name="bioRxiv">
        <title>The Genome of the Zebra Mussel, Dreissena polymorpha: A Resource for Invasive Species Research.</title>
        <authorList>
            <person name="McCartney M.A."/>
            <person name="Auch B."/>
            <person name="Kono T."/>
            <person name="Mallez S."/>
            <person name="Zhang Y."/>
            <person name="Obille A."/>
            <person name="Becker A."/>
            <person name="Abrahante J.E."/>
            <person name="Garbe J."/>
            <person name="Badalamenti J.P."/>
            <person name="Herman A."/>
            <person name="Mangelson H."/>
            <person name="Liachko I."/>
            <person name="Sullivan S."/>
            <person name="Sone E.D."/>
            <person name="Koren S."/>
            <person name="Silverstein K.A.T."/>
            <person name="Beckman K.B."/>
            <person name="Gohl D.M."/>
        </authorList>
    </citation>
    <scope>NUCLEOTIDE SEQUENCE</scope>
    <source>
        <strain evidence="2">Duluth1</strain>
        <tissue evidence="2">Whole animal</tissue>
    </source>
</reference>
<feature type="compositionally biased region" description="Acidic residues" evidence="1">
    <location>
        <begin position="58"/>
        <end position="67"/>
    </location>
</feature>
<accession>A0A9D4JF41</accession>
<feature type="region of interest" description="Disordered" evidence="1">
    <location>
        <begin position="49"/>
        <end position="73"/>
    </location>
</feature>
<dbReference type="Proteomes" id="UP000828390">
    <property type="component" value="Unassembled WGS sequence"/>
</dbReference>
<evidence type="ECO:0000313" key="3">
    <source>
        <dbReference type="Proteomes" id="UP000828390"/>
    </source>
</evidence>
<proteinExistence type="predicted"/>
<sequence>MTRPHGQILELTSVMPMVQWWQQLVPRFLQYGQRAMEYFPTQSLPYSQTLSKKKEASGEDGLDDDAEKESTYDDHCPGIHRLKTVANSVHLIGVVDFFEYVSSILSLARMKVMSC</sequence>
<protein>
    <submittedName>
        <fullName evidence="2">Uncharacterized protein</fullName>
    </submittedName>
</protein>
<reference evidence="2" key="2">
    <citation type="submission" date="2020-11" db="EMBL/GenBank/DDBJ databases">
        <authorList>
            <person name="McCartney M.A."/>
            <person name="Auch B."/>
            <person name="Kono T."/>
            <person name="Mallez S."/>
            <person name="Becker A."/>
            <person name="Gohl D.M."/>
            <person name="Silverstein K.A.T."/>
            <person name="Koren S."/>
            <person name="Bechman K.B."/>
            <person name="Herman A."/>
            <person name="Abrahante J.E."/>
            <person name="Garbe J."/>
        </authorList>
    </citation>
    <scope>NUCLEOTIDE SEQUENCE</scope>
    <source>
        <strain evidence="2">Duluth1</strain>
        <tissue evidence="2">Whole animal</tissue>
    </source>
</reference>
<dbReference type="EMBL" id="JAIWYP010000006">
    <property type="protein sequence ID" value="KAH3809525.1"/>
    <property type="molecule type" value="Genomic_DNA"/>
</dbReference>
<evidence type="ECO:0000256" key="1">
    <source>
        <dbReference type="SAM" id="MobiDB-lite"/>
    </source>
</evidence>
<gene>
    <name evidence="2" type="ORF">DPMN_137898</name>
</gene>
<name>A0A9D4JF41_DREPO</name>
<comment type="caution">
    <text evidence="2">The sequence shown here is derived from an EMBL/GenBank/DDBJ whole genome shotgun (WGS) entry which is preliminary data.</text>
</comment>